<dbReference type="OrthoDB" id="6115526at2"/>
<dbReference type="GO" id="GO:0042619">
    <property type="term" value="P:poly-hydroxybutyrate biosynthetic process"/>
    <property type="evidence" value="ECO:0007669"/>
    <property type="project" value="UniProtKB-KW"/>
</dbReference>
<evidence type="ECO:0000256" key="1">
    <source>
        <dbReference type="ARBA" id="ARBA00004683"/>
    </source>
</evidence>
<evidence type="ECO:0000256" key="2">
    <source>
        <dbReference type="ARBA" id="ARBA00019066"/>
    </source>
</evidence>
<evidence type="ECO:0000313" key="6">
    <source>
        <dbReference type="Proteomes" id="UP000289784"/>
    </source>
</evidence>
<protein>
    <recommendedName>
        <fullName evidence="2">Poly(3-hydroxyalkanoate) polymerase subunit PhaE</fullName>
    </recommendedName>
</protein>
<gene>
    <name evidence="5" type="primary">phaE</name>
    <name evidence="5" type="ORF">EPA99_03370</name>
</gene>
<keyword evidence="6" id="KW-1185">Reference proteome</keyword>
<organism evidence="5 6">
    <name type="scientific">Pseudoxanthomonas composti</name>
    <dbReference type="NCBI Taxonomy" id="2137479"/>
    <lineage>
        <taxon>Bacteria</taxon>
        <taxon>Pseudomonadati</taxon>
        <taxon>Pseudomonadota</taxon>
        <taxon>Gammaproteobacteria</taxon>
        <taxon>Lysobacterales</taxon>
        <taxon>Lysobacteraceae</taxon>
        <taxon>Pseudoxanthomonas</taxon>
    </lineage>
</organism>
<evidence type="ECO:0000256" key="3">
    <source>
        <dbReference type="ARBA" id="ARBA00022752"/>
    </source>
</evidence>
<accession>A0A4Q1JWK1</accession>
<dbReference type="NCBIfam" id="TIGR01834">
    <property type="entry name" value="PHA_synth_III_E"/>
    <property type="match status" value="1"/>
</dbReference>
<dbReference type="RefSeq" id="WP_129469802.1">
    <property type="nucleotide sequence ID" value="NZ_SAWZ01000002.1"/>
</dbReference>
<dbReference type="Pfam" id="PF09712">
    <property type="entry name" value="PHA_synth_III_E"/>
    <property type="match status" value="1"/>
</dbReference>
<comment type="pathway">
    <text evidence="1">Biopolymer metabolism; poly-(R)-3-hydroxybutanoate biosynthesis.</text>
</comment>
<sequence>MFQNSPFETSSLERMARDSLEQWGAALRQAGLGGGLSQPPQMWPGMQAASAATSGFAAGASAQRQADDWFSLMQNLASRFAGREASAADIGQAWREALGANAADPFASVFTQWGAQGLSGLENWLQQVLPGLNDLQEQASRWFNMPAFGLTREHQGRWQQLRQALQEYQRWANDYHALMTKAGQHALALFETKLEAHAEPGRQIASARALFDVWIDAAEEAYAQIALSPEFRHIYGQLANAQMRVRAGVQKEVEQVSALFGMPTRTEVDSAYRKIVELERAMRRLNRQVGPQTVVRATPAASTTGEAPTQSKPAPKTRAPGARRRVAKQAAAAGAPRKAAAKAPAPAKRAAAERAVAPAAKTTAPAAARRATSPKVVPAKSAPAKTAKAAKPLKAAGKTSKAARKSVMPAVEAPVSMRDWVSQHASGKRAGRTS</sequence>
<dbReference type="Proteomes" id="UP000289784">
    <property type="component" value="Unassembled WGS sequence"/>
</dbReference>
<proteinExistence type="predicted"/>
<comment type="caution">
    <text evidence="5">The sequence shown here is derived from an EMBL/GenBank/DDBJ whole genome shotgun (WGS) entry which is preliminary data.</text>
</comment>
<name>A0A4Q1JWK1_9GAMM</name>
<dbReference type="UniPathway" id="UPA00917"/>
<dbReference type="InterPro" id="IPR010123">
    <property type="entry name" value="PHA_synth_III_E"/>
</dbReference>
<feature type="region of interest" description="Disordered" evidence="4">
    <location>
        <begin position="289"/>
        <end position="411"/>
    </location>
</feature>
<evidence type="ECO:0000313" key="5">
    <source>
        <dbReference type="EMBL" id="RXR06991.1"/>
    </source>
</evidence>
<keyword evidence="3" id="KW-0583">PHB biosynthesis</keyword>
<feature type="compositionally biased region" description="Low complexity" evidence="4">
    <location>
        <begin position="328"/>
        <end position="399"/>
    </location>
</feature>
<dbReference type="AlphaFoldDB" id="A0A4Q1JWK1"/>
<evidence type="ECO:0000256" key="4">
    <source>
        <dbReference type="SAM" id="MobiDB-lite"/>
    </source>
</evidence>
<reference evidence="5 6" key="1">
    <citation type="submission" date="2019-01" db="EMBL/GenBank/DDBJ databases">
        <title>Pseudoxanthomonas composti sp. nov., isolated from compost.</title>
        <authorList>
            <person name="Yang G."/>
        </authorList>
    </citation>
    <scope>NUCLEOTIDE SEQUENCE [LARGE SCALE GENOMIC DNA]</scope>
    <source>
        <strain evidence="5 6">GSS15</strain>
    </source>
</reference>
<dbReference type="EMBL" id="SAWZ01000002">
    <property type="protein sequence ID" value="RXR06991.1"/>
    <property type="molecule type" value="Genomic_DNA"/>
</dbReference>
<feature type="compositionally biased region" description="Polar residues" evidence="4">
    <location>
        <begin position="300"/>
        <end position="312"/>
    </location>
</feature>